<evidence type="ECO:0000313" key="3">
    <source>
        <dbReference type="EMBL" id="QDS93780.1"/>
    </source>
</evidence>
<dbReference type="AlphaFoldDB" id="A0A517MFW8"/>
<dbReference type="EMBL" id="CP036262">
    <property type="protein sequence ID" value="QDS93780.1"/>
    <property type="molecule type" value="Genomic_DNA"/>
</dbReference>
<reference evidence="3 4" key="1">
    <citation type="submission" date="2019-02" db="EMBL/GenBank/DDBJ databases">
        <title>Deep-cultivation of Planctomycetes and their phenomic and genomic characterization uncovers novel biology.</title>
        <authorList>
            <person name="Wiegand S."/>
            <person name="Jogler M."/>
            <person name="Boedeker C."/>
            <person name="Pinto D."/>
            <person name="Vollmers J."/>
            <person name="Rivas-Marin E."/>
            <person name="Kohn T."/>
            <person name="Peeters S.H."/>
            <person name="Heuer A."/>
            <person name="Rast P."/>
            <person name="Oberbeckmann S."/>
            <person name="Bunk B."/>
            <person name="Jeske O."/>
            <person name="Meyerdierks A."/>
            <person name="Storesund J.E."/>
            <person name="Kallscheuer N."/>
            <person name="Luecker S."/>
            <person name="Lage O.M."/>
            <person name="Pohl T."/>
            <person name="Merkel B.J."/>
            <person name="Hornburger P."/>
            <person name="Mueller R.-W."/>
            <person name="Bruemmer F."/>
            <person name="Labrenz M."/>
            <person name="Spormann A.M."/>
            <person name="Op den Camp H."/>
            <person name="Overmann J."/>
            <person name="Amann R."/>
            <person name="Jetten M.S.M."/>
            <person name="Mascher T."/>
            <person name="Medema M.H."/>
            <person name="Devos D.P."/>
            <person name="Kaster A.-K."/>
            <person name="Ovreas L."/>
            <person name="Rohde M."/>
            <person name="Galperin M.Y."/>
            <person name="Jogler C."/>
        </authorList>
    </citation>
    <scope>NUCLEOTIDE SEQUENCE [LARGE SCALE GENOMIC DNA]</scope>
    <source>
        <strain evidence="3 4">FF011L</strain>
    </source>
</reference>
<dbReference type="PANTHER" id="PTHR43169">
    <property type="entry name" value="EXSB FAMILY PROTEIN"/>
    <property type="match status" value="1"/>
</dbReference>
<dbReference type="NCBIfam" id="TIGR00268">
    <property type="entry name" value="ATP-dependent sacrificial sulfur transferase LarE"/>
    <property type="match status" value="1"/>
</dbReference>
<proteinExistence type="predicted"/>
<dbReference type="PIRSF" id="PIRSF006661">
    <property type="entry name" value="PP-lp_UCP006661"/>
    <property type="match status" value="1"/>
</dbReference>
<dbReference type="InterPro" id="IPR001962">
    <property type="entry name" value="Asn_synthase"/>
</dbReference>
<dbReference type="InterPro" id="IPR014729">
    <property type="entry name" value="Rossmann-like_a/b/a_fold"/>
</dbReference>
<dbReference type="Gene3D" id="3.40.50.620">
    <property type="entry name" value="HUPs"/>
    <property type="match status" value="1"/>
</dbReference>
<dbReference type="GO" id="GO:0016783">
    <property type="term" value="F:sulfurtransferase activity"/>
    <property type="evidence" value="ECO:0007669"/>
    <property type="project" value="InterPro"/>
</dbReference>
<dbReference type="Pfam" id="PF00733">
    <property type="entry name" value="Asn_synthase"/>
    <property type="match status" value="1"/>
</dbReference>
<dbReference type="KEGG" id="rml:FF011L_25530"/>
<dbReference type="PANTHER" id="PTHR43169:SF2">
    <property type="entry name" value="NAD_GMP SYNTHASE DOMAIN-CONTAINING PROTEIN"/>
    <property type="match status" value="1"/>
</dbReference>
<dbReference type="InterPro" id="IPR052188">
    <property type="entry name" value="Ni-pincer_cofactor_biosynth"/>
</dbReference>
<dbReference type="InterPro" id="IPR005232">
    <property type="entry name" value="LarE"/>
</dbReference>
<accession>A0A517MFW8</accession>
<feature type="active site" description="Nucleophile and sulfur donor" evidence="1">
    <location>
        <position position="188"/>
    </location>
</feature>
<dbReference type="CDD" id="cd01990">
    <property type="entry name" value="LarE-like"/>
    <property type="match status" value="1"/>
</dbReference>
<dbReference type="GO" id="GO:0006529">
    <property type="term" value="P:asparagine biosynthetic process"/>
    <property type="evidence" value="ECO:0007669"/>
    <property type="project" value="InterPro"/>
</dbReference>
<evidence type="ECO:0000259" key="2">
    <source>
        <dbReference type="Pfam" id="PF00733"/>
    </source>
</evidence>
<evidence type="ECO:0000256" key="1">
    <source>
        <dbReference type="PIRSR" id="PIRSR006661-1"/>
    </source>
</evidence>
<evidence type="ECO:0000313" key="4">
    <source>
        <dbReference type="Proteomes" id="UP000320672"/>
    </source>
</evidence>
<dbReference type="Proteomes" id="UP000320672">
    <property type="component" value="Chromosome"/>
</dbReference>
<dbReference type="RefSeq" id="WP_246109881.1">
    <property type="nucleotide sequence ID" value="NZ_CP036262.1"/>
</dbReference>
<dbReference type="GO" id="GO:0004066">
    <property type="term" value="F:asparagine synthase (glutamine-hydrolyzing) activity"/>
    <property type="evidence" value="ECO:0007669"/>
    <property type="project" value="InterPro"/>
</dbReference>
<protein>
    <submittedName>
        <fullName evidence="3">GMP synthase subunit B</fullName>
    </submittedName>
</protein>
<keyword evidence="4" id="KW-1185">Reference proteome</keyword>
<organism evidence="3 4">
    <name type="scientific">Roseimaritima multifibrata</name>
    <dbReference type="NCBI Taxonomy" id="1930274"/>
    <lineage>
        <taxon>Bacteria</taxon>
        <taxon>Pseudomonadati</taxon>
        <taxon>Planctomycetota</taxon>
        <taxon>Planctomycetia</taxon>
        <taxon>Pirellulales</taxon>
        <taxon>Pirellulaceae</taxon>
        <taxon>Roseimaritima</taxon>
    </lineage>
</organism>
<gene>
    <name evidence="3" type="ORF">FF011L_25530</name>
</gene>
<dbReference type="SUPFAM" id="SSF52402">
    <property type="entry name" value="Adenine nucleotide alpha hydrolases-like"/>
    <property type="match status" value="1"/>
</dbReference>
<name>A0A517MFW8_9BACT</name>
<sequence>MTISPSQSASHSAESVAVIAKKLCRHISTYRKCIIAFSGGVDSAVVAAAAARVLPESAIAVTAVSPSLSAKQLRIARDVARQIGIQHLTVATSETDRPEYIRNDKQRCYFCKETLYRRLRDIAKENQTEIIISGTNSDDLGDHRPGIEAGREVAVRTPLADLGINKRGVRQLAIYWGLSVWDAPASPCLSSRIAYGVEVTPERLKMVEQAETFLAAKGFSPLRVRIHADNLARIEIAHRQLPQLLESEGWQKTVQALKQIGFSFVTVDMEGFRSGNLNQVVAITPPAAKPPSSLDSHQSAAE</sequence>
<feature type="domain" description="Asparagine synthetase" evidence="2">
    <location>
        <begin position="28"/>
        <end position="100"/>
    </location>
</feature>